<evidence type="ECO:0000256" key="2">
    <source>
        <dbReference type="ARBA" id="ARBA00022723"/>
    </source>
</evidence>
<keyword evidence="2" id="KW-0479">Metal-binding</keyword>
<evidence type="ECO:0000313" key="8">
    <source>
        <dbReference type="EMBL" id="EKU27393.1"/>
    </source>
</evidence>
<proteinExistence type="predicted"/>
<dbReference type="InterPro" id="IPR006674">
    <property type="entry name" value="HD_domain"/>
</dbReference>
<dbReference type="Pfam" id="PF01966">
    <property type="entry name" value="HD"/>
    <property type="match status" value="1"/>
</dbReference>
<feature type="domain" description="HD" evidence="7">
    <location>
        <begin position="31"/>
        <end position="144"/>
    </location>
</feature>
<comment type="catalytic activity">
    <reaction evidence="6">
        <text>P(1),P(4)-bis(5'-adenosyl) tetraphosphate + H2O = 2 ADP + 2 H(+)</text>
        <dbReference type="Rhea" id="RHEA:24252"/>
        <dbReference type="ChEBI" id="CHEBI:15377"/>
        <dbReference type="ChEBI" id="CHEBI:15378"/>
        <dbReference type="ChEBI" id="CHEBI:58141"/>
        <dbReference type="ChEBI" id="CHEBI:456216"/>
        <dbReference type="EC" id="3.6.1.41"/>
    </reaction>
</comment>
<evidence type="ECO:0000256" key="1">
    <source>
        <dbReference type="ARBA" id="ARBA00012506"/>
    </source>
</evidence>
<evidence type="ECO:0000313" key="9">
    <source>
        <dbReference type="Proteomes" id="UP000016057"/>
    </source>
</evidence>
<dbReference type="EMBL" id="AMYT01000017">
    <property type="protein sequence ID" value="EKU27393.1"/>
    <property type="molecule type" value="Genomic_DNA"/>
</dbReference>
<keyword evidence="9" id="KW-1185">Reference proteome</keyword>
<dbReference type="PANTHER" id="PTHR35795">
    <property type="entry name" value="SLR1885 PROTEIN"/>
    <property type="match status" value="1"/>
</dbReference>
<keyword evidence="4 8" id="KW-0378">Hydrolase</keyword>
<keyword evidence="3" id="KW-0547">Nucleotide-binding</keyword>
<name>K8ZLF7_9ENTE</name>
<dbReference type="NCBIfam" id="TIGR00277">
    <property type="entry name" value="HDIG"/>
    <property type="match status" value="1"/>
</dbReference>
<evidence type="ECO:0000256" key="3">
    <source>
        <dbReference type="ARBA" id="ARBA00022741"/>
    </source>
</evidence>
<dbReference type="InterPro" id="IPR005249">
    <property type="entry name" value="YqeK"/>
</dbReference>
<dbReference type="PATRIC" id="fig|1234409.3.peg.675"/>
<dbReference type="PROSITE" id="PS51831">
    <property type="entry name" value="HD"/>
    <property type="match status" value="1"/>
</dbReference>
<dbReference type="OrthoDB" id="9782134at2"/>
<protein>
    <recommendedName>
        <fullName evidence="1">bis(5'-nucleosyl)-tetraphosphatase (symmetrical)</fullName>
        <ecNumber evidence="1">3.6.1.41</ecNumber>
    </recommendedName>
</protein>
<sequence>MEEKIVYQSSWIPYTRDQLLEKIKRSMSERRFQHVLGVEETAIELAKRYGEDINMASLAALLHDYGKERSDASYLSLIEKHHCDYIKAYGNNIWHGLLGVELIRHELEVNNDYVLHAVQVHTTGAPHMTLLDKIIFVADYIEPHRHFPGVDTARLLAEQDLNAAVAYELKHTLLHLISENQPVYPLTLEAYNKWVAHI</sequence>
<dbReference type="SMART" id="SM00471">
    <property type="entry name" value="HDc"/>
    <property type="match status" value="1"/>
</dbReference>
<dbReference type="eggNOG" id="COG1713">
    <property type="taxonomic scope" value="Bacteria"/>
</dbReference>
<keyword evidence="5" id="KW-0408">Iron</keyword>
<evidence type="ECO:0000259" key="7">
    <source>
        <dbReference type="PROSITE" id="PS51831"/>
    </source>
</evidence>
<comment type="caution">
    <text evidence="8">The sequence shown here is derived from an EMBL/GenBank/DDBJ whole genome shotgun (WGS) entry which is preliminary data.</text>
</comment>
<dbReference type="InterPro" id="IPR006675">
    <property type="entry name" value="HDIG_dom"/>
</dbReference>
<dbReference type="CDD" id="cd00077">
    <property type="entry name" value="HDc"/>
    <property type="match status" value="1"/>
</dbReference>
<dbReference type="NCBIfam" id="TIGR00488">
    <property type="entry name" value="bis(5'-nucleosyl)-tetraphosphatase (symmetrical) YqeK"/>
    <property type="match status" value="1"/>
</dbReference>
<dbReference type="InterPro" id="IPR051094">
    <property type="entry name" value="Diverse_Catalytic_Enzymes"/>
</dbReference>
<dbReference type="Proteomes" id="UP000016057">
    <property type="component" value="Unassembled WGS sequence"/>
</dbReference>
<gene>
    <name evidence="8" type="ORF">C683_0724</name>
</gene>
<dbReference type="STRING" id="1234409.C683_0724"/>
<dbReference type="Gene3D" id="1.10.3210.10">
    <property type="entry name" value="Hypothetical protein af1432"/>
    <property type="match status" value="1"/>
</dbReference>
<dbReference type="GO" id="GO:0000166">
    <property type="term" value="F:nucleotide binding"/>
    <property type="evidence" value="ECO:0007669"/>
    <property type="project" value="UniProtKB-KW"/>
</dbReference>
<dbReference type="GO" id="GO:0008803">
    <property type="term" value="F:bis(5'-nucleosyl)-tetraphosphatase (symmetrical) activity"/>
    <property type="evidence" value="ECO:0007669"/>
    <property type="project" value="UniProtKB-EC"/>
</dbReference>
<accession>K8ZLF7</accession>
<dbReference type="AlphaFoldDB" id="K8ZLF7"/>
<organism evidence="8 9">
    <name type="scientific">Catellicoccus marimammalium M35/04/3</name>
    <dbReference type="NCBI Taxonomy" id="1234409"/>
    <lineage>
        <taxon>Bacteria</taxon>
        <taxon>Bacillati</taxon>
        <taxon>Bacillota</taxon>
        <taxon>Bacilli</taxon>
        <taxon>Lactobacillales</taxon>
        <taxon>Enterococcaceae</taxon>
        <taxon>Catellicoccus</taxon>
    </lineage>
</organism>
<dbReference type="GO" id="GO:0046872">
    <property type="term" value="F:metal ion binding"/>
    <property type="evidence" value="ECO:0007669"/>
    <property type="project" value="UniProtKB-KW"/>
</dbReference>
<dbReference type="RefSeq" id="WP_009490116.1">
    <property type="nucleotide sequence ID" value="NZ_AMYT01000017.1"/>
</dbReference>
<reference evidence="8 9" key="1">
    <citation type="journal article" date="2013" name="Genome Announc.">
        <title>Draft Genome Sequence of Catellicoccus marimammalium, a Novel Species Commonly Found in Gull Feces.</title>
        <authorList>
            <person name="Weigand M.R."/>
            <person name="Ryu H."/>
            <person name="Bozcek L."/>
            <person name="Konstantinidis K.T."/>
            <person name="Santo Domingo J.W."/>
        </authorList>
    </citation>
    <scope>NUCLEOTIDE SEQUENCE [LARGE SCALE GENOMIC DNA]</scope>
    <source>
        <strain evidence="8 9">M35/04/3</strain>
    </source>
</reference>
<evidence type="ECO:0000256" key="4">
    <source>
        <dbReference type="ARBA" id="ARBA00022801"/>
    </source>
</evidence>
<dbReference type="SUPFAM" id="SSF109604">
    <property type="entry name" value="HD-domain/PDEase-like"/>
    <property type="match status" value="1"/>
</dbReference>
<dbReference type="PANTHER" id="PTHR35795:SF1">
    <property type="entry name" value="BIS(5'-NUCLEOSYL)-TETRAPHOSPHATASE, SYMMETRICAL"/>
    <property type="match status" value="1"/>
</dbReference>
<dbReference type="EC" id="3.6.1.41" evidence="1"/>
<dbReference type="InterPro" id="IPR003607">
    <property type="entry name" value="HD/PDEase_dom"/>
</dbReference>
<evidence type="ECO:0000256" key="6">
    <source>
        <dbReference type="ARBA" id="ARBA00049417"/>
    </source>
</evidence>
<evidence type="ECO:0000256" key="5">
    <source>
        <dbReference type="ARBA" id="ARBA00023004"/>
    </source>
</evidence>